<evidence type="ECO:0000259" key="7">
    <source>
        <dbReference type="Pfam" id="PF00465"/>
    </source>
</evidence>
<feature type="domain" description="Catechol dioxygenase N-terminal" evidence="9">
    <location>
        <begin position="379"/>
        <end position="452"/>
    </location>
</feature>
<dbReference type="InterPro" id="IPR056798">
    <property type="entry name" value="ADH_Fe_C"/>
</dbReference>
<dbReference type="Gene3D" id="1.20.1090.10">
    <property type="entry name" value="Dehydroquinate synthase-like - alpha domain"/>
    <property type="match status" value="1"/>
</dbReference>
<dbReference type="CDD" id="cd08177">
    <property type="entry name" value="MAR"/>
    <property type="match status" value="1"/>
</dbReference>
<evidence type="ECO:0000256" key="1">
    <source>
        <dbReference type="ARBA" id="ARBA00001965"/>
    </source>
</evidence>
<reference evidence="11 12" key="1">
    <citation type="submission" date="2023-07" db="EMBL/GenBank/DDBJ databases">
        <title>Sequencing the genomes of 1000 actinobacteria strains.</title>
        <authorList>
            <person name="Klenk H.-P."/>
        </authorList>
    </citation>
    <scope>NUCLEOTIDE SEQUENCE [LARGE SCALE GENOMIC DNA]</scope>
    <source>
        <strain evidence="11 12">DSM 46740</strain>
    </source>
</reference>
<keyword evidence="5" id="KW-0560">Oxidoreductase</keyword>
<dbReference type="InterPro" id="IPR050770">
    <property type="entry name" value="Intradiol_RC_Dioxygenase"/>
</dbReference>
<feature type="domain" description="Fe-containing alcohol dehydrogenase-like C-terminal" evidence="10">
    <location>
        <begin position="165"/>
        <end position="346"/>
    </location>
</feature>
<evidence type="ECO:0000259" key="10">
    <source>
        <dbReference type="Pfam" id="PF25137"/>
    </source>
</evidence>
<feature type="domain" description="Intradiol ring-cleavage dioxygenases" evidence="8">
    <location>
        <begin position="480"/>
        <end position="616"/>
    </location>
</feature>
<keyword evidence="3" id="KW-0479">Metal-binding</keyword>
<dbReference type="InterPro" id="IPR001670">
    <property type="entry name" value="ADH_Fe/GldA"/>
</dbReference>
<protein>
    <submittedName>
        <fullName evidence="11">Alcohol dehydrogenase class IV/protocatechuate 3,4-dioxygenase beta subunit</fullName>
    </submittedName>
</protein>
<keyword evidence="4" id="KW-0223">Dioxygenase</keyword>
<dbReference type="PANTHER" id="PTHR33711">
    <property type="entry name" value="DIOXYGENASE, PUTATIVE (AFU_ORTHOLOGUE AFUA_2G02910)-RELATED"/>
    <property type="match status" value="1"/>
</dbReference>
<evidence type="ECO:0000256" key="4">
    <source>
        <dbReference type="ARBA" id="ARBA00022964"/>
    </source>
</evidence>
<dbReference type="RefSeq" id="WP_307554322.1">
    <property type="nucleotide sequence ID" value="NZ_JAUSQU010000001.1"/>
</dbReference>
<evidence type="ECO:0000256" key="5">
    <source>
        <dbReference type="ARBA" id="ARBA00023002"/>
    </source>
</evidence>
<dbReference type="InterPro" id="IPR015889">
    <property type="entry name" value="Intradiol_dOase_core"/>
</dbReference>
<sequence>MREFTYVSQAARVLFGAGTLARLREELERLSCSRAVVLTTAGQADLAARARELLGPLAAGAFTGAAMHTPTAVTEQALALVRELGADCVVAIGGGSTTGLSKALAVRTGLPQIVVPTTYAGSEVTPVLGETDNGVKTTRSSPAILPETVVYDVDLTLGLPVPLSVTSGVNAMAHAVEALYAPQADPVTDELALRSIALMSAALPRIAEDPADLESRADALQAAWLAGTCLGTVGMGLHHKLCHTLGGSFGLPHAETHTVVLPHAMAYNARAVPDVMRRIAEVLGAADAPAAVYDLVSALHGPVSLGGLGLREEDLAKAAELAGGASYPNPREVTADGVAALLRDAWEGRRPASESRALPTTALRTLTDQVVASFDGAPDPRVRRLLADLVRRLHGFVADNDLTEDEWRYAIGFLTRTGQLSSDTRQEFILLSDTLGVSSAVDLLTNSRTAESTPSAVLGPFYVEGPPPLPGGADISQGLAGTPLWTSVRITGTDGTALPDAVVDVWQSNDDGFYDVQLPDLDGPALRARFRSDAEGRVEFWSILPSAYPIPGDGPVGQMLDAAGRHHYRAPHLHFMISAPGRQRLITQLFVAGGAYQDSDTVFGVKDALIVDFPERGGPTPDGRALDGPWHSLDYTFRLAPETPR</sequence>
<gene>
    <name evidence="11" type="ORF">J2853_000414</name>
</gene>
<dbReference type="InterPro" id="IPR000627">
    <property type="entry name" value="Intradiol_dOase_C"/>
</dbReference>
<evidence type="ECO:0000313" key="12">
    <source>
        <dbReference type="Proteomes" id="UP001225356"/>
    </source>
</evidence>
<comment type="cofactor">
    <cofactor evidence="1">
        <name>Fe(3+)</name>
        <dbReference type="ChEBI" id="CHEBI:29034"/>
    </cofactor>
</comment>
<dbReference type="Gene3D" id="2.60.130.10">
    <property type="entry name" value="Aromatic compound dioxygenase"/>
    <property type="match status" value="1"/>
</dbReference>
<evidence type="ECO:0000313" key="11">
    <source>
        <dbReference type="EMBL" id="MDP9841203.1"/>
    </source>
</evidence>
<evidence type="ECO:0000259" key="8">
    <source>
        <dbReference type="Pfam" id="PF00775"/>
    </source>
</evidence>
<dbReference type="EMBL" id="JAUSQU010000001">
    <property type="protein sequence ID" value="MDP9841203.1"/>
    <property type="molecule type" value="Genomic_DNA"/>
</dbReference>
<dbReference type="Proteomes" id="UP001225356">
    <property type="component" value="Unassembled WGS sequence"/>
</dbReference>
<dbReference type="SUPFAM" id="SSF56796">
    <property type="entry name" value="Dehydroquinate synthase-like"/>
    <property type="match status" value="1"/>
</dbReference>
<feature type="domain" description="Alcohol dehydrogenase iron-type/glycerol dehydrogenase GldA" evidence="7">
    <location>
        <begin position="11"/>
        <end position="152"/>
    </location>
</feature>
<organism evidence="11 12">
    <name type="scientific">Streptosporangium lutulentum</name>
    <dbReference type="NCBI Taxonomy" id="1461250"/>
    <lineage>
        <taxon>Bacteria</taxon>
        <taxon>Bacillati</taxon>
        <taxon>Actinomycetota</taxon>
        <taxon>Actinomycetes</taxon>
        <taxon>Streptosporangiales</taxon>
        <taxon>Streptosporangiaceae</taxon>
        <taxon>Streptosporangium</taxon>
    </lineage>
</organism>
<evidence type="ECO:0000256" key="6">
    <source>
        <dbReference type="ARBA" id="ARBA00023004"/>
    </source>
</evidence>
<keyword evidence="6" id="KW-0408">Iron</keyword>
<dbReference type="InterPro" id="IPR007535">
    <property type="entry name" value="Catechol_dOase_N"/>
</dbReference>
<comment type="similarity">
    <text evidence="2">Belongs to the intradiol ring-cleavage dioxygenase family.</text>
</comment>
<dbReference type="Pfam" id="PF00775">
    <property type="entry name" value="Dioxygenase_C"/>
    <property type="match status" value="1"/>
</dbReference>
<dbReference type="SUPFAM" id="SSF49482">
    <property type="entry name" value="Aromatic compound dioxygenase"/>
    <property type="match status" value="1"/>
</dbReference>
<dbReference type="Pfam" id="PF00465">
    <property type="entry name" value="Fe-ADH"/>
    <property type="match status" value="1"/>
</dbReference>
<dbReference type="Gene3D" id="3.40.50.1970">
    <property type="match status" value="1"/>
</dbReference>
<dbReference type="PANTHER" id="PTHR33711:SF7">
    <property type="entry name" value="INTRADIOL RING-CLEAVAGE DIOXYGENASES DOMAIN-CONTAINING PROTEIN-RELATED"/>
    <property type="match status" value="1"/>
</dbReference>
<proteinExistence type="inferred from homology"/>
<evidence type="ECO:0000259" key="9">
    <source>
        <dbReference type="Pfam" id="PF04444"/>
    </source>
</evidence>
<keyword evidence="12" id="KW-1185">Reference proteome</keyword>
<dbReference type="Pfam" id="PF04444">
    <property type="entry name" value="Dioxygenase_N"/>
    <property type="match status" value="1"/>
</dbReference>
<name>A0ABT9Q4C8_9ACTN</name>
<dbReference type="Pfam" id="PF25137">
    <property type="entry name" value="ADH_Fe_C"/>
    <property type="match status" value="1"/>
</dbReference>
<dbReference type="InterPro" id="IPR034786">
    <property type="entry name" value="MAR"/>
</dbReference>
<evidence type="ECO:0000256" key="2">
    <source>
        <dbReference type="ARBA" id="ARBA00007825"/>
    </source>
</evidence>
<comment type="caution">
    <text evidence="11">The sequence shown here is derived from an EMBL/GenBank/DDBJ whole genome shotgun (WGS) entry which is preliminary data.</text>
</comment>
<accession>A0ABT9Q4C8</accession>
<evidence type="ECO:0000256" key="3">
    <source>
        <dbReference type="ARBA" id="ARBA00022723"/>
    </source>
</evidence>